<dbReference type="InterPro" id="IPR035892">
    <property type="entry name" value="C2_domain_sf"/>
</dbReference>
<evidence type="ECO:0000256" key="1">
    <source>
        <dbReference type="SAM" id="MobiDB-lite"/>
    </source>
</evidence>
<dbReference type="PANTHER" id="PTHR32246:SF173">
    <property type="entry name" value="C2 DOMAIN-CONTAINING PROTEIN"/>
    <property type="match status" value="1"/>
</dbReference>
<dbReference type="Pfam" id="PF00168">
    <property type="entry name" value="C2"/>
    <property type="match status" value="1"/>
</dbReference>
<feature type="compositionally biased region" description="Pro residues" evidence="1">
    <location>
        <begin position="182"/>
        <end position="215"/>
    </location>
</feature>
<feature type="compositionally biased region" description="Low complexity" evidence="1">
    <location>
        <begin position="156"/>
        <end position="165"/>
    </location>
</feature>
<name>A0AAV3NPF3_LITER</name>
<feature type="compositionally biased region" description="Pro residues" evidence="1">
    <location>
        <begin position="231"/>
        <end position="245"/>
    </location>
</feature>
<feature type="domain" description="C2" evidence="2">
    <location>
        <begin position="1"/>
        <end position="112"/>
    </location>
</feature>
<protein>
    <recommendedName>
        <fullName evidence="2">C2 domain-containing protein</fullName>
    </recommendedName>
</protein>
<feature type="region of interest" description="Disordered" evidence="1">
    <location>
        <begin position="176"/>
        <end position="263"/>
    </location>
</feature>
<organism evidence="3 4">
    <name type="scientific">Lithospermum erythrorhizon</name>
    <name type="common">Purple gromwell</name>
    <name type="synonym">Lithospermum officinale var. erythrorhizon</name>
    <dbReference type="NCBI Taxonomy" id="34254"/>
    <lineage>
        <taxon>Eukaryota</taxon>
        <taxon>Viridiplantae</taxon>
        <taxon>Streptophyta</taxon>
        <taxon>Embryophyta</taxon>
        <taxon>Tracheophyta</taxon>
        <taxon>Spermatophyta</taxon>
        <taxon>Magnoliopsida</taxon>
        <taxon>eudicotyledons</taxon>
        <taxon>Gunneridae</taxon>
        <taxon>Pentapetalae</taxon>
        <taxon>asterids</taxon>
        <taxon>lamiids</taxon>
        <taxon>Boraginales</taxon>
        <taxon>Boraginaceae</taxon>
        <taxon>Boraginoideae</taxon>
        <taxon>Lithospermeae</taxon>
        <taxon>Lithospermum</taxon>
    </lineage>
</organism>
<dbReference type="SUPFAM" id="SSF49562">
    <property type="entry name" value="C2 domain (Calcium/lipid-binding domain, CaLB)"/>
    <property type="match status" value="1"/>
</dbReference>
<sequence>MAQRALEVTVLSAKDINKVNLIGKMDVYIIISITGSKSKQKVITPVDKDAGTNPTWNFQAEFVIDESAAQQSHHSIVFKVKCERALGDKDIGEVHVPIRELLQSPEAIDGKRQFVSYQVRKPDGKPKGFINFAYQFGDKVKKAEEQPTMAYPPPHGSSSAYSPSAPAYPPPAPVITTGGFYAPPPPPHAEGHPPPAQYHNVPPPQGGYPHPPPPQYAGYGYPQQPAYGGYPHPPPPGYGYPPPQPGYGYAPPGQKPPKKNNKAGLGMGAGLLGGALGGLLIGDMLTDGGFVDVDFDF</sequence>
<dbReference type="GO" id="GO:0006952">
    <property type="term" value="P:defense response"/>
    <property type="evidence" value="ECO:0007669"/>
    <property type="project" value="InterPro"/>
</dbReference>
<dbReference type="AlphaFoldDB" id="A0AAV3NPF3"/>
<accession>A0AAV3NPF3</accession>
<dbReference type="InterPro" id="IPR044750">
    <property type="entry name" value="C2_SRC2/BAP"/>
</dbReference>
<gene>
    <name evidence="3" type="ORF">LIER_02117</name>
</gene>
<dbReference type="PROSITE" id="PS50004">
    <property type="entry name" value="C2"/>
    <property type="match status" value="1"/>
</dbReference>
<feature type="region of interest" description="Disordered" evidence="1">
    <location>
        <begin position="147"/>
        <end position="166"/>
    </location>
</feature>
<reference evidence="3 4" key="1">
    <citation type="submission" date="2024-01" db="EMBL/GenBank/DDBJ databases">
        <title>The complete chloroplast genome sequence of Lithospermum erythrorhizon: insights into the phylogenetic relationship among Boraginaceae species and the maternal lineages of purple gromwells.</title>
        <authorList>
            <person name="Okada T."/>
            <person name="Watanabe K."/>
        </authorList>
    </citation>
    <scope>NUCLEOTIDE SEQUENCE [LARGE SCALE GENOMIC DNA]</scope>
</reference>
<dbReference type="PANTHER" id="PTHR32246">
    <property type="entry name" value="INGRESSION PROTEIN FIC1"/>
    <property type="match status" value="1"/>
</dbReference>
<dbReference type="SMART" id="SM00239">
    <property type="entry name" value="C2"/>
    <property type="match status" value="1"/>
</dbReference>
<dbReference type="Proteomes" id="UP001454036">
    <property type="component" value="Unassembled WGS sequence"/>
</dbReference>
<feature type="compositionally biased region" description="Low complexity" evidence="1">
    <location>
        <begin position="216"/>
        <end position="230"/>
    </location>
</feature>
<comment type="caution">
    <text evidence="3">The sequence shown here is derived from an EMBL/GenBank/DDBJ whole genome shotgun (WGS) entry which is preliminary data.</text>
</comment>
<evidence type="ECO:0000313" key="3">
    <source>
        <dbReference type="EMBL" id="GAA0140843.1"/>
    </source>
</evidence>
<dbReference type="EMBL" id="BAABME010000223">
    <property type="protein sequence ID" value="GAA0140843.1"/>
    <property type="molecule type" value="Genomic_DNA"/>
</dbReference>
<evidence type="ECO:0000313" key="4">
    <source>
        <dbReference type="Proteomes" id="UP001454036"/>
    </source>
</evidence>
<dbReference type="InterPro" id="IPR000008">
    <property type="entry name" value="C2_dom"/>
</dbReference>
<dbReference type="CDD" id="cd04051">
    <property type="entry name" value="C2_SRC2_like"/>
    <property type="match status" value="1"/>
</dbReference>
<keyword evidence="4" id="KW-1185">Reference proteome</keyword>
<proteinExistence type="predicted"/>
<evidence type="ECO:0000259" key="2">
    <source>
        <dbReference type="PROSITE" id="PS50004"/>
    </source>
</evidence>
<dbReference type="Gene3D" id="2.60.40.150">
    <property type="entry name" value="C2 domain"/>
    <property type="match status" value="1"/>
</dbReference>